<sequence>MIYTCEKYYNGFASVRSFVMELANKRHEVVEITLDGDLVPYAMRGQKMRINSKTPYRISPYVQTAKYDGKNIKAGQKYYLWDYKWEPMKEVPKEATMDGKLAMLEAWKNLNKPKQMDLTKI</sequence>
<dbReference type="AlphaFoldDB" id="A0A0G0PPQ6"/>
<protein>
    <submittedName>
        <fullName evidence="1">Uncharacterized protein</fullName>
    </submittedName>
</protein>
<organism evidence="1 2">
    <name type="scientific">Candidatus Woesebacteria bacterium GW2011_GWB1_39_12</name>
    <dbReference type="NCBI Taxonomy" id="1618574"/>
    <lineage>
        <taxon>Bacteria</taxon>
        <taxon>Candidatus Woeseibacteriota</taxon>
    </lineage>
</organism>
<proteinExistence type="predicted"/>
<dbReference type="EMBL" id="LBWB01000016">
    <property type="protein sequence ID" value="KKR00145.1"/>
    <property type="molecule type" value="Genomic_DNA"/>
</dbReference>
<dbReference type="Proteomes" id="UP000033881">
    <property type="component" value="Unassembled WGS sequence"/>
</dbReference>
<dbReference type="STRING" id="1618574.UT24_C0016G0034"/>
<name>A0A0G0PPQ6_9BACT</name>
<evidence type="ECO:0000313" key="1">
    <source>
        <dbReference type="EMBL" id="KKR00145.1"/>
    </source>
</evidence>
<reference evidence="1 2" key="1">
    <citation type="journal article" date="2015" name="Nature">
        <title>rRNA introns, odd ribosomes, and small enigmatic genomes across a large radiation of phyla.</title>
        <authorList>
            <person name="Brown C.T."/>
            <person name="Hug L.A."/>
            <person name="Thomas B.C."/>
            <person name="Sharon I."/>
            <person name="Castelle C.J."/>
            <person name="Singh A."/>
            <person name="Wilkins M.J."/>
            <person name="Williams K.H."/>
            <person name="Banfield J.F."/>
        </authorList>
    </citation>
    <scope>NUCLEOTIDE SEQUENCE [LARGE SCALE GENOMIC DNA]</scope>
</reference>
<accession>A0A0G0PPQ6</accession>
<comment type="caution">
    <text evidence="1">The sequence shown here is derived from an EMBL/GenBank/DDBJ whole genome shotgun (WGS) entry which is preliminary data.</text>
</comment>
<evidence type="ECO:0000313" key="2">
    <source>
        <dbReference type="Proteomes" id="UP000033881"/>
    </source>
</evidence>
<gene>
    <name evidence="1" type="ORF">UT24_C0016G0034</name>
</gene>